<proteinExistence type="predicted"/>
<name>A0A9D1T5I4_9FIRM</name>
<feature type="non-terminal residue" evidence="1">
    <location>
        <position position="47"/>
    </location>
</feature>
<gene>
    <name evidence="1" type="ORF">IAA63_05570</name>
</gene>
<dbReference type="Gene3D" id="3.40.640.10">
    <property type="entry name" value="Type I PLP-dependent aspartate aminotransferase-like (Major domain)"/>
    <property type="match status" value="1"/>
</dbReference>
<reference evidence="1" key="2">
    <citation type="journal article" date="2021" name="PeerJ">
        <title>Extensive microbial diversity within the chicken gut microbiome revealed by metagenomics and culture.</title>
        <authorList>
            <person name="Gilroy R."/>
            <person name="Ravi A."/>
            <person name="Getino M."/>
            <person name="Pursley I."/>
            <person name="Horton D.L."/>
            <person name="Alikhan N.F."/>
            <person name="Baker D."/>
            <person name="Gharbi K."/>
            <person name="Hall N."/>
            <person name="Watson M."/>
            <person name="Adriaenssens E.M."/>
            <person name="Foster-Nyarko E."/>
            <person name="Jarju S."/>
            <person name="Secka A."/>
            <person name="Antonio M."/>
            <person name="Oren A."/>
            <person name="Chaudhuri R.R."/>
            <person name="La Ragione R."/>
            <person name="Hildebrand F."/>
            <person name="Pallen M.J."/>
        </authorList>
    </citation>
    <scope>NUCLEOTIDE SEQUENCE</scope>
    <source>
        <strain evidence="1">ChiBcec2-4451</strain>
    </source>
</reference>
<reference evidence="1" key="1">
    <citation type="submission" date="2020-10" db="EMBL/GenBank/DDBJ databases">
        <authorList>
            <person name="Gilroy R."/>
        </authorList>
    </citation>
    <scope>NUCLEOTIDE SEQUENCE</scope>
    <source>
        <strain evidence="1">ChiBcec2-4451</strain>
    </source>
</reference>
<dbReference type="SUPFAM" id="SSF53383">
    <property type="entry name" value="PLP-dependent transferases"/>
    <property type="match status" value="1"/>
</dbReference>
<dbReference type="InterPro" id="IPR015421">
    <property type="entry name" value="PyrdxlP-dep_Trfase_major"/>
</dbReference>
<dbReference type="AlphaFoldDB" id="A0A9D1T5I4"/>
<evidence type="ECO:0000313" key="1">
    <source>
        <dbReference type="EMBL" id="HIV12595.1"/>
    </source>
</evidence>
<evidence type="ECO:0000313" key="2">
    <source>
        <dbReference type="Proteomes" id="UP000886723"/>
    </source>
</evidence>
<dbReference type="Proteomes" id="UP000886723">
    <property type="component" value="Unassembled WGS sequence"/>
</dbReference>
<organism evidence="1 2">
    <name type="scientific">Candidatus Pullilachnospira stercoravium</name>
    <dbReference type="NCBI Taxonomy" id="2840913"/>
    <lineage>
        <taxon>Bacteria</taxon>
        <taxon>Bacillati</taxon>
        <taxon>Bacillota</taxon>
        <taxon>Clostridia</taxon>
        <taxon>Lachnospirales</taxon>
        <taxon>Lachnospiraceae</taxon>
        <taxon>Lachnospiraceae incertae sedis</taxon>
        <taxon>Candidatus Pullilachnospira</taxon>
    </lineage>
</organism>
<accession>A0A9D1T5I4</accession>
<dbReference type="InterPro" id="IPR015424">
    <property type="entry name" value="PyrdxlP-dep_Trfase"/>
</dbReference>
<protein>
    <submittedName>
        <fullName evidence="1">Low specificity L-threonine aldolase</fullName>
    </submittedName>
</protein>
<comment type="caution">
    <text evidence="1">The sequence shown here is derived from an EMBL/GenBank/DDBJ whole genome shotgun (WGS) entry which is preliminary data.</text>
</comment>
<dbReference type="EMBL" id="DVON01000118">
    <property type="protein sequence ID" value="HIV12595.1"/>
    <property type="molecule type" value="Genomic_DNA"/>
</dbReference>
<sequence length="47" mass="5524">MLHFECDYLEGAHPAVLEALIRTNLEKMPGYGSDEYCRRAKEKIRRL</sequence>